<proteinExistence type="predicted"/>
<evidence type="ECO:0000256" key="5">
    <source>
        <dbReference type="ARBA" id="ARBA00023211"/>
    </source>
</evidence>
<dbReference type="InterPro" id="IPR043461">
    <property type="entry name" value="LpxH-like"/>
</dbReference>
<keyword evidence="8" id="KW-1185">Reference proteome</keyword>
<evidence type="ECO:0000256" key="1">
    <source>
        <dbReference type="ARBA" id="ARBA00022475"/>
    </source>
</evidence>
<keyword evidence="1" id="KW-1003">Cell membrane</keyword>
<evidence type="ECO:0000259" key="6">
    <source>
        <dbReference type="Pfam" id="PF00149"/>
    </source>
</evidence>
<evidence type="ECO:0000256" key="4">
    <source>
        <dbReference type="ARBA" id="ARBA00023136"/>
    </source>
</evidence>
<gene>
    <name evidence="7" type="ORF">JY651_09695</name>
</gene>
<evidence type="ECO:0000313" key="7">
    <source>
        <dbReference type="EMBL" id="QSQ25176.1"/>
    </source>
</evidence>
<keyword evidence="5" id="KW-0464">Manganese</keyword>
<keyword evidence="3" id="KW-0479">Metal-binding</keyword>
<protein>
    <submittedName>
        <fullName evidence="7">Metallophosphoesterase</fullName>
    </submittedName>
</protein>
<evidence type="ECO:0000256" key="3">
    <source>
        <dbReference type="ARBA" id="ARBA00022723"/>
    </source>
</evidence>
<keyword evidence="2" id="KW-0997">Cell inner membrane</keyword>
<evidence type="ECO:0000313" key="8">
    <source>
        <dbReference type="Proteomes" id="UP000662747"/>
    </source>
</evidence>
<accession>A0ABX7P402</accession>
<dbReference type="InterPro" id="IPR029052">
    <property type="entry name" value="Metallo-depent_PP-like"/>
</dbReference>
<organism evidence="7 8">
    <name type="scientific">Pyxidicoccus parkwayensis</name>
    <dbReference type="NCBI Taxonomy" id="2813578"/>
    <lineage>
        <taxon>Bacteria</taxon>
        <taxon>Pseudomonadati</taxon>
        <taxon>Myxococcota</taxon>
        <taxon>Myxococcia</taxon>
        <taxon>Myxococcales</taxon>
        <taxon>Cystobacterineae</taxon>
        <taxon>Myxococcaceae</taxon>
        <taxon>Pyxidicoccus</taxon>
    </lineage>
</organism>
<dbReference type="EMBL" id="CP071090">
    <property type="protein sequence ID" value="QSQ25176.1"/>
    <property type="molecule type" value="Genomic_DNA"/>
</dbReference>
<evidence type="ECO:0000256" key="2">
    <source>
        <dbReference type="ARBA" id="ARBA00022519"/>
    </source>
</evidence>
<dbReference type="Proteomes" id="UP000662747">
    <property type="component" value="Chromosome"/>
</dbReference>
<dbReference type="InterPro" id="IPR004843">
    <property type="entry name" value="Calcineurin-like_PHP"/>
</dbReference>
<dbReference type="RefSeq" id="WP_206726733.1">
    <property type="nucleotide sequence ID" value="NZ_CP071090.1"/>
</dbReference>
<dbReference type="SUPFAM" id="SSF56300">
    <property type="entry name" value="Metallo-dependent phosphatases"/>
    <property type="match status" value="1"/>
</dbReference>
<dbReference type="PANTHER" id="PTHR34990:SF2">
    <property type="entry name" value="BLL8164 PROTEIN"/>
    <property type="match status" value="1"/>
</dbReference>
<reference evidence="7 8" key="1">
    <citation type="submission" date="2021-02" db="EMBL/GenBank/DDBJ databases">
        <title>De Novo genome assembly of isolated myxobacteria.</title>
        <authorList>
            <person name="Stevens D.C."/>
        </authorList>
    </citation>
    <scope>NUCLEOTIDE SEQUENCE [LARGE SCALE GENOMIC DNA]</scope>
    <source>
        <strain evidence="8">SCPEA02</strain>
    </source>
</reference>
<sequence length="499" mass="54943">MTVHFNEAQTTSSSFDEVYSVSDLHLGGVKGFQIFDQGELLARTVRMIAALPAGRRVALVLNGDVVDFLAEPEAKYLDVEGALDKLKRIEADAAFRSVFDALRTLVRTPYRTLVVCMGNHDVEMALPKARAFLEEALCGADAAARGRLRLVLDGTGFEARVGGARAFFVHGNEVDSWNVVDHDALRRIIRALHADRPLPRWSSNAGTQLVVDVMNDIKRRYPLVDLLKPETKPVPAVLMGLEPSILGKLSALAPLLLKKTTTGVRMWRGLLGEDENAPRDGQVELSPDAALSQLMPGTVQNLSGQQLLERASAELEAGRPALDWSRLPGSEARTLGMGGMVMDLILDRDRDENLRDALQKWLSRDETFEWSTQDDTFRELDESVGPDIDFLVAGHTHLERSLRRTNGVGHYFNSGTWVQLIQLTRAQLADRQGFAPVLAAFREGTLAALDAAKLVLRRPTVVAIRAVDGGARGVLARAEAEDELARLKELPDTARLIRR</sequence>
<name>A0ABX7P402_9BACT</name>
<keyword evidence="4" id="KW-0472">Membrane</keyword>
<feature type="domain" description="Calcineurin-like phosphoesterase" evidence="6">
    <location>
        <begin position="21"/>
        <end position="192"/>
    </location>
</feature>
<dbReference type="Pfam" id="PF00149">
    <property type="entry name" value="Metallophos"/>
    <property type="match status" value="1"/>
</dbReference>
<dbReference type="PANTHER" id="PTHR34990">
    <property type="entry name" value="UDP-2,3-DIACYLGLUCOSAMINE HYDROLASE-RELATED"/>
    <property type="match status" value="1"/>
</dbReference>